<dbReference type="AlphaFoldDB" id="A0A9N9WP62"/>
<comment type="similarity">
    <text evidence="2">Belongs to the glycosyltransferase 32 family.</text>
</comment>
<evidence type="ECO:0000313" key="10">
    <source>
        <dbReference type="Proteomes" id="UP001153620"/>
    </source>
</evidence>
<evidence type="ECO:0000259" key="8">
    <source>
        <dbReference type="Pfam" id="PF04572"/>
    </source>
</evidence>
<dbReference type="InterPro" id="IPR007577">
    <property type="entry name" value="GlycoTrfase_DXD_sugar-bd_CS"/>
</dbReference>
<dbReference type="GO" id="GO:0000139">
    <property type="term" value="C:Golgi membrane"/>
    <property type="evidence" value="ECO:0007669"/>
    <property type="project" value="UniProtKB-SubCell"/>
</dbReference>
<keyword evidence="7" id="KW-1133">Transmembrane helix</keyword>
<evidence type="ECO:0000256" key="6">
    <source>
        <dbReference type="ARBA" id="ARBA00023136"/>
    </source>
</evidence>
<evidence type="ECO:0000256" key="4">
    <source>
        <dbReference type="ARBA" id="ARBA00022679"/>
    </source>
</evidence>
<dbReference type="OrthoDB" id="409543at2759"/>
<keyword evidence="3" id="KW-0328">Glycosyltransferase</keyword>
<feature type="transmembrane region" description="Helical" evidence="7">
    <location>
        <begin position="18"/>
        <end position="35"/>
    </location>
</feature>
<sequence length="355" mass="40507">MTLRLNLRLHSNIIRKRIFVLLVLIVLGLILFLSIKNDPSNCFLDSVWKDGKTLQEVSENSKLKLHSTSKNVFFHETSCNVNGVIKLNARQSCAIESAALMNPDHNIYVLFTSQVGFRNTTNLRLIDALSSYPNIHFNFLNLTKYAQNTPLENWIKNGELFRSNFVNSHTSDVLRYLSLWKYGGTYLDLDIVMQKPLNTQNPNNYAGAESAKFVAVGIINLEGETGHEIADLCVKDLLENFNGIEWGNNGPGVLTRTLHKICNTKDVMRMIVGNVCKNFRVLPIEACYSIRWPEHIKFFKEEYLNETMSRLSDSLLAHVWNKHSAAISLTKESNVAYIHLAKKYCPKTLNISEYF</sequence>
<comment type="subcellular location">
    <subcellularLocation>
        <location evidence="1">Golgi apparatus membrane</location>
        <topology evidence="1">Single-pass type II membrane protein</topology>
    </subcellularLocation>
</comment>
<keyword evidence="4" id="KW-0808">Transferase</keyword>
<evidence type="ECO:0000256" key="7">
    <source>
        <dbReference type="SAM" id="Phobius"/>
    </source>
</evidence>
<keyword evidence="7" id="KW-0812">Transmembrane</keyword>
<dbReference type="InterPro" id="IPR007652">
    <property type="entry name" value="A1-4-GlycosylTfrase_dom"/>
</dbReference>
<dbReference type="Proteomes" id="UP001153620">
    <property type="component" value="Chromosome 1"/>
</dbReference>
<dbReference type="Pfam" id="PF04488">
    <property type="entry name" value="Gly_transf_sug"/>
    <property type="match status" value="1"/>
</dbReference>
<organism evidence="9 10">
    <name type="scientific">Chironomus riparius</name>
    <dbReference type="NCBI Taxonomy" id="315576"/>
    <lineage>
        <taxon>Eukaryota</taxon>
        <taxon>Metazoa</taxon>
        <taxon>Ecdysozoa</taxon>
        <taxon>Arthropoda</taxon>
        <taxon>Hexapoda</taxon>
        <taxon>Insecta</taxon>
        <taxon>Pterygota</taxon>
        <taxon>Neoptera</taxon>
        <taxon>Endopterygota</taxon>
        <taxon>Diptera</taxon>
        <taxon>Nematocera</taxon>
        <taxon>Chironomoidea</taxon>
        <taxon>Chironomidae</taxon>
        <taxon>Chironominae</taxon>
        <taxon>Chironomus</taxon>
    </lineage>
</organism>
<name>A0A9N9WP62_9DIPT</name>
<evidence type="ECO:0000256" key="1">
    <source>
        <dbReference type="ARBA" id="ARBA00004323"/>
    </source>
</evidence>
<dbReference type="PANTHER" id="PTHR12042:SF21">
    <property type="entry name" value="ALPHA1,4-GALACTOSYLTRANSFERASE 1-RELATED"/>
    <property type="match status" value="1"/>
</dbReference>
<dbReference type="Gene3D" id="3.90.550.20">
    <property type="match status" value="1"/>
</dbReference>
<dbReference type="InterPro" id="IPR029044">
    <property type="entry name" value="Nucleotide-diphossugar_trans"/>
</dbReference>
<dbReference type="GO" id="GO:0006688">
    <property type="term" value="P:glycosphingolipid biosynthetic process"/>
    <property type="evidence" value="ECO:0007669"/>
    <property type="project" value="TreeGrafter"/>
</dbReference>
<dbReference type="PANTHER" id="PTHR12042">
    <property type="entry name" value="LACTOSYLCERAMIDE 4-ALPHA-GALACTOSYLTRANSFERASE ALPHA- 1,4-GALACTOSYLTRANSFERASE"/>
    <property type="match status" value="1"/>
</dbReference>
<keyword evidence="10" id="KW-1185">Reference proteome</keyword>
<evidence type="ECO:0000256" key="2">
    <source>
        <dbReference type="ARBA" id="ARBA00009003"/>
    </source>
</evidence>
<dbReference type="SUPFAM" id="SSF53448">
    <property type="entry name" value="Nucleotide-diphospho-sugar transferases"/>
    <property type="match status" value="1"/>
</dbReference>
<evidence type="ECO:0000256" key="5">
    <source>
        <dbReference type="ARBA" id="ARBA00023034"/>
    </source>
</evidence>
<dbReference type="Pfam" id="PF04572">
    <property type="entry name" value="Gb3_synth"/>
    <property type="match status" value="1"/>
</dbReference>
<keyword evidence="6 7" id="KW-0472">Membrane</keyword>
<proteinExistence type="inferred from homology"/>
<dbReference type="EMBL" id="OU895877">
    <property type="protein sequence ID" value="CAG9798767.1"/>
    <property type="molecule type" value="Genomic_DNA"/>
</dbReference>
<dbReference type="InterPro" id="IPR051981">
    <property type="entry name" value="Glycosyltransf_32"/>
</dbReference>
<reference evidence="9" key="2">
    <citation type="submission" date="2022-10" db="EMBL/GenBank/DDBJ databases">
        <authorList>
            <consortium name="ENA_rothamsted_submissions"/>
            <consortium name="culmorum"/>
            <person name="King R."/>
        </authorList>
    </citation>
    <scope>NUCLEOTIDE SEQUENCE</scope>
</reference>
<reference evidence="9" key="1">
    <citation type="submission" date="2022-01" db="EMBL/GenBank/DDBJ databases">
        <authorList>
            <person name="King R."/>
        </authorList>
    </citation>
    <scope>NUCLEOTIDE SEQUENCE</scope>
</reference>
<dbReference type="GO" id="GO:0035248">
    <property type="term" value="F:alpha-1,4-N-acetylgalactosaminyltransferase activity"/>
    <property type="evidence" value="ECO:0007669"/>
    <property type="project" value="TreeGrafter"/>
</dbReference>
<gene>
    <name evidence="9" type="ORF">CHIRRI_LOCUS1745</name>
</gene>
<evidence type="ECO:0000256" key="3">
    <source>
        <dbReference type="ARBA" id="ARBA00022676"/>
    </source>
</evidence>
<protein>
    <recommendedName>
        <fullName evidence="8">Alpha 1,4-glycosyltransferase domain-containing protein</fullName>
    </recommendedName>
</protein>
<accession>A0A9N9WP62</accession>
<keyword evidence="5" id="KW-0333">Golgi apparatus</keyword>
<evidence type="ECO:0000313" key="9">
    <source>
        <dbReference type="EMBL" id="CAG9798767.1"/>
    </source>
</evidence>
<feature type="domain" description="Alpha 1,4-glycosyltransferase" evidence="8">
    <location>
        <begin position="224"/>
        <end position="350"/>
    </location>
</feature>